<proteinExistence type="predicted"/>
<dbReference type="AlphaFoldDB" id="A0A6D2J6Q9"/>
<feature type="region of interest" description="Disordered" evidence="1">
    <location>
        <begin position="1"/>
        <end position="91"/>
    </location>
</feature>
<comment type="caution">
    <text evidence="2">The sequence shown here is derived from an EMBL/GenBank/DDBJ whole genome shotgun (WGS) entry which is preliminary data.</text>
</comment>
<feature type="compositionally biased region" description="Basic and acidic residues" evidence="1">
    <location>
        <begin position="1"/>
        <end position="27"/>
    </location>
</feature>
<dbReference type="EMBL" id="CACVBM020001198">
    <property type="protein sequence ID" value="CAA7038805.1"/>
    <property type="molecule type" value="Genomic_DNA"/>
</dbReference>
<gene>
    <name evidence="2" type="ORF">MERR_LOCUS26040</name>
</gene>
<feature type="compositionally biased region" description="Acidic residues" evidence="1">
    <location>
        <begin position="48"/>
        <end position="89"/>
    </location>
</feature>
<sequence>MLKGMSKEDVEGIERLREERRTKRRNDPISSESKLGEFEIGVNIGREESDDSLSEEGEEVNQEIDGSEYESNENVPMEEAEPQEEEDELPMFQEHYNALLSMDFWKPSTLMTKL</sequence>
<evidence type="ECO:0000256" key="1">
    <source>
        <dbReference type="SAM" id="MobiDB-lite"/>
    </source>
</evidence>
<organism evidence="2 3">
    <name type="scientific">Microthlaspi erraticum</name>
    <dbReference type="NCBI Taxonomy" id="1685480"/>
    <lineage>
        <taxon>Eukaryota</taxon>
        <taxon>Viridiplantae</taxon>
        <taxon>Streptophyta</taxon>
        <taxon>Embryophyta</taxon>
        <taxon>Tracheophyta</taxon>
        <taxon>Spermatophyta</taxon>
        <taxon>Magnoliopsida</taxon>
        <taxon>eudicotyledons</taxon>
        <taxon>Gunneridae</taxon>
        <taxon>Pentapetalae</taxon>
        <taxon>rosids</taxon>
        <taxon>malvids</taxon>
        <taxon>Brassicales</taxon>
        <taxon>Brassicaceae</taxon>
        <taxon>Coluteocarpeae</taxon>
        <taxon>Microthlaspi</taxon>
    </lineage>
</organism>
<evidence type="ECO:0000313" key="3">
    <source>
        <dbReference type="Proteomes" id="UP000467841"/>
    </source>
</evidence>
<protein>
    <submittedName>
        <fullName evidence="2">Uncharacterized protein</fullName>
    </submittedName>
</protein>
<reference evidence="2" key="1">
    <citation type="submission" date="2020-01" db="EMBL/GenBank/DDBJ databases">
        <authorList>
            <person name="Mishra B."/>
        </authorList>
    </citation>
    <scope>NUCLEOTIDE SEQUENCE [LARGE SCALE GENOMIC DNA]</scope>
</reference>
<dbReference type="Proteomes" id="UP000467841">
    <property type="component" value="Unassembled WGS sequence"/>
</dbReference>
<evidence type="ECO:0000313" key="2">
    <source>
        <dbReference type="EMBL" id="CAA7038805.1"/>
    </source>
</evidence>
<name>A0A6D2J6Q9_9BRAS</name>
<accession>A0A6D2J6Q9</accession>
<keyword evidence="3" id="KW-1185">Reference proteome</keyword>